<keyword evidence="5" id="KW-1133">Transmembrane helix</keyword>
<keyword evidence="4" id="KW-0378">Hydrolase</keyword>
<accession>A0A6J4RML0</accession>
<feature type="domain" description="Phosphatidic acid phosphatase type 2/haloperoxidase" evidence="7">
    <location>
        <begin position="87"/>
        <end position="191"/>
    </location>
</feature>
<evidence type="ECO:0000256" key="3">
    <source>
        <dbReference type="ARBA" id="ARBA00022692"/>
    </source>
</evidence>
<reference evidence="8" key="1">
    <citation type="submission" date="2020-02" db="EMBL/GenBank/DDBJ databases">
        <authorList>
            <person name="Meier V. D."/>
        </authorList>
    </citation>
    <scope>NUCLEOTIDE SEQUENCE</scope>
    <source>
        <strain evidence="8">AVDCRST_MAG53</strain>
    </source>
</reference>
<evidence type="ECO:0000256" key="6">
    <source>
        <dbReference type="ARBA" id="ARBA00023136"/>
    </source>
</evidence>
<gene>
    <name evidence="8" type="ORF">AVDCRST_MAG53-424</name>
</gene>
<dbReference type="SUPFAM" id="SSF48317">
    <property type="entry name" value="Acid phosphatase/Vanadium-dependent haloperoxidase"/>
    <property type="match status" value="1"/>
</dbReference>
<evidence type="ECO:0000256" key="2">
    <source>
        <dbReference type="ARBA" id="ARBA00022475"/>
    </source>
</evidence>
<dbReference type="AlphaFoldDB" id="A0A6J4RML0"/>
<organism evidence="8">
    <name type="scientific">uncultured Solirubrobacteraceae bacterium</name>
    <dbReference type="NCBI Taxonomy" id="1162706"/>
    <lineage>
        <taxon>Bacteria</taxon>
        <taxon>Bacillati</taxon>
        <taxon>Actinomycetota</taxon>
        <taxon>Thermoleophilia</taxon>
        <taxon>Solirubrobacterales</taxon>
        <taxon>Solirubrobacteraceae</taxon>
        <taxon>environmental samples</taxon>
    </lineage>
</organism>
<comment type="subcellular location">
    <subcellularLocation>
        <location evidence="1">Cell membrane</location>
        <topology evidence="1">Multi-pass membrane protein</topology>
    </subcellularLocation>
</comment>
<protein>
    <recommendedName>
        <fullName evidence="7">Phosphatidic acid phosphatase type 2/haloperoxidase domain-containing protein</fullName>
    </recommendedName>
</protein>
<keyword evidence="2" id="KW-1003">Cell membrane</keyword>
<evidence type="ECO:0000256" key="4">
    <source>
        <dbReference type="ARBA" id="ARBA00022801"/>
    </source>
</evidence>
<proteinExistence type="predicted"/>
<dbReference type="SMART" id="SM00014">
    <property type="entry name" value="acidPPc"/>
    <property type="match status" value="1"/>
</dbReference>
<evidence type="ECO:0000259" key="7">
    <source>
        <dbReference type="SMART" id="SM00014"/>
    </source>
</evidence>
<keyword evidence="3" id="KW-0812">Transmembrane</keyword>
<dbReference type="PANTHER" id="PTHR14969">
    <property type="entry name" value="SPHINGOSINE-1-PHOSPHATE PHOSPHOHYDROLASE"/>
    <property type="match status" value="1"/>
</dbReference>
<evidence type="ECO:0000313" key="8">
    <source>
        <dbReference type="EMBL" id="CAA9477556.1"/>
    </source>
</evidence>
<name>A0A6J4RML0_9ACTN</name>
<dbReference type="GO" id="GO:0016787">
    <property type="term" value="F:hydrolase activity"/>
    <property type="evidence" value="ECO:0007669"/>
    <property type="project" value="UniProtKB-KW"/>
</dbReference>
<evidence type="ECO:0000256" key="1">
    <source>
        <dbReference type="ARBA" id="ARBA00004651"/>
    </source>
</evidence>
<dbReference type="Gene3D" id="1.20.144.10">
    <property type="entry name" value="Phosphatidic acid phosphatase type 2/haloperoxidase"/>
    <property type="match status" value="1"/>
</dbReference>
<dbReference type="GO" id="GO:0005886">
    <property type="term" value="C:plasma membrane"/>
    <property type="evidence" value="ECO:0007669"/>
    <property type="project" value="UniProtKB-SubCell"/>
</dbReference>
<keyword evidence="6" id="KW-0472">Membrane</keyword>
<sequence length="191" mass="20418">MPVDSSTPPPRDPGARTALRLLLRGGPFARAVARADLATYRAIRSTARPPGVVRAVSRFSSTGEHAALWLVVGLAGTAFDVERRPRWRRAVIGVGSAYLANFALKNVFRRKRPLLEELPQLIKTPTALSFPSAHATSSFAAARAYSPLLPPRPLYAVAGAMALSRVYLGVHYPTDIVAGATFGTIMGSAAR</sequence>
<dbReference type="InterPro" id="IPR036938">
    <property type="entry name" value="PAP2/HPO_sf"/>
</dbReference>
<dbReference type="Pfam" id="PF01569">
    <property type="entry name" value="PAP2"/>
    <property type="match status" value="1"/>
</dbReference>
<dbReference type="InterPro" id="IPR000326">
    <property type="entry name" value="PAP2/HPO"/>
</dbReference>
<dbReference type="EMBL" id="CADCVR010000017">
    <property type="protein sequence ID" value="CAA9477556.1"/>
    <property type="molecule type" value="Genomic_DNA"/>
</dbReference>
<dbReference type="PANTHER" id="PTHR14969:SF62">
    <property type="entry name" value="DECAPRENYLPHOSPHORYL-5-PHOSPHORIBOSE PHOSPHATASE RV3807C-RELATED"/>
    <property type="match status" value="1"/>
</dbReference>
<evidence type="ECO:0000256" key="5">
    <source>
        <dbReference type="ARBA" id="ARBA00022989"/>
    </source>
</evidence>